<evidence type="ECO:0000313" key="2">
    <source>
        <dbReference type="Proteomes" id="UP000838756"/>
    </source>
</evidence>
<dbReference type="AlphaFoldDB" id="A0A8S4R2A1"/>
<reference evidence="1" key="1">
    <citation type="submission" date="2022-03" db="EMBL/GenBank/DDBJ databases">
        <authorList>
            <person name="Lindestad O."/>
        </authorList>
    </citation>
    <scope>NUCLEOTIDE SEQUENCE</scope>
</reference>
<organism evidence="1 2">
    <name type="scientific">Pararge aegeria aegeria</name>
    <dbReference type="NCBI Taxonomy" id="348720"/>
    <lineage>
        <taxon>Eukaryota</taxon>
        <taxon>Metazoa</taxon>
        <taxon>Ecdysozoa</taxon>
        <taxon>Arthropoda</taxon>
        <taxon>Hexapoda</taxon>
        <taxon>Insecta</taxon>
        <taxon>Pterygota</taxon>
        <taxon>Neoptera</taxon>
        <taxon>Endopterygota</taxon>
        <taxon>Lepidoptera</taxon>
        <taxon>Glossata</taxon>
        <taxon>Ditrysia</taxon>
        <taxon>Papilionoidea</taxon>
        <taxon>Nymphalidae</taxon>
        <taxon>Satyrinae</taxon>
        <taxon>Satyrini</taxon>
        <taxon>Parargina</taxon>
        <taxon>Pararge</taxon>
    </lineage>
</organism>
<proteinExistence type="predicted"/>
<sequence length="88" mass="9826">MADMMKQEYEKKNVNLILLAQIGGLHTPLRTLQRTLRRAGFHTMFSFSIEVGDILSAENAHSLEKLKVRAEIRLPTTKICGASNGDSI</sequence>
<protein>
    <submittedName>
        <fullName evidence="1">Jg19691 protein</fullName>
    </submittedName>
</protein>
<accession>A0A8S4R2A1</accession>
<evidence type="ECO:0000313" key="1">
    <source>
        <dbReference type="EMBL" id="CAH2229553.1"/>
    </source>
</evidence>
<keyword evidence="2" id="KW-1185">Reference proteome</keyword>
<comment type="caution">
    <text evidence="1">The sequence shown here is derived from an EMBL/GenBank/DDBJ whole genome shotgun (WGS) entry which is preliminary data.</text>
</comment>
<dbReference type="EMBL" id="CAKXAJ010024725">
    <property type="protein sequence ID" value="CAH2229553.1"/>
    <property type="molecule type" value="Genomic_DNA"/>
</dbReference>
<name>A0A8S4R2A1_9NEOP</name>
<dbReference type="Proteomes" id="UP000838756">
    <property type="component" value="Unassembled WGS sequence"/>
</dbReference>
<gene>
    <name evidence="1" type="primary">jg19691</name>
    <name evidence="1" type="ORF">PAEG_LOCUS8992</name>
</gene>